<dbReference type="OrthoDB" id="365981at2759"/>
<dbReference type="GO" id="GO:0005656">
    <property type="term" value="C:nuclear pre-replicative complex"/>
    <property type="evidence" value="ECO:0007669"/>
    <property type="project" value="EnsemblFungi"/>
</dbReference>
<dbReference type="GO" id="GO:0005664">
    <property type="term" value="C:nuclear origin of replication recognition complex"/>
    <property type="evidence" value="ECO:0007669"/>
    <property type="project" value="EnsemblFungi"/>
</dbReference>
<evidence type="ECO:0000259" key="7">
    <source>
        <dbReference type="Pfam" id="PF13191"/>
    </source>
</evidence>
<dbReference type="SUPFAM" id="SSF52540">
    <property type="entry name" value="P-loop containing nucleoside triphosphate hydrolases"/>
    <property type="match status" value="1"/>
</dbReference>
<dbReference type="GO" id="GO:0006270">
    <property type="term" value="P:DNA replication initiation"/>
    <property type="evidence" value="ECO:0007669"/>
    <property type="project" value="EnsemblFungi"/>
</dbReference>
<evidence type="ECO:0000313" key="11">
    <source>
        <dbReference type="Proteomes" id="UP000000267"/>
    </source>
</evidence>
<dbReference type="InterPro" id="IPR041664">
    <property type="entry name" value="AAA_16"/>
</dbReference>
<keyword evidence="11" id="KW-1185">Reference proteome</keyword>
<dbReference type="Pfam" id="PF13191">
    <property type="entry name" value="AAA_16"/>
    <property type="match status" value="1"/>
</dbReference>
<dbReference type="EMBL" id="DS480382">
    <property type="protein sequence ID" value="EDO19086.1"/>
    <property type="molecule type" value="Genomic_DNA"/>
</dbReference>
<organism evidence="11">
    <name type="scientific">Vanderwaltozyma polyspora (strain ATCC 22028 / DSM 70294 / BCRC 21397 / CBS 2163 / NBRC 10782 / NRRL Y-8283 / UCD 57-17)</name>
    <name type="common">Kluyveromyces polysporus</name>
    <dbReference type="NCBI Taxonomy" id="436907"/>
    <lineage>
        <taxon>Eukaryota</taxon>
        <taxon>Fungi</taxon>
        <taxon>Dikarya</taxon>
        <taxon>Ascomycota</taxon>
        <taxon>Saccharomycotina</taxon>
        <taxon>Saccharomycetes</taxon>
        <taxon>Saccharomycetales</taxon>
        <taxon>Saccharomycetaceae</taxon>
        <taxon>Vanderwaltozyma</taxon>
    </lineage>
</organism>
<dbReference type="Gene3D" id="3.40.50.300">
    <property type="entry name" value="P-loop containing nucleotide triphosphate hydrolases"/>
    <property type="match status" value="1"/>
</dbReference>
<dbReference type="HOGENOM" id="CLU_028223_2_1_1"/>
<keyword evidence="4" id="KW-0547">Nucleotide-binding</keyword>
<dbReference type="PhylomeDB" id="A7TF61"/>
<dbReference type="GeneID" id="5547414"/>
<dbReference type="RefSeq" id="XP_001646944.1">
    <property type="nucleotide sequence ID" value="XM_001646894.1"/>
</dbReference>
<evidence type="ECO:0000256" key="5">
    <source>
        <dbReference type="ARBA" id="ARBA00022840"/>
    </source>
</evidence>
<dbReference type="GO" id="GO:0005524">
    <property type="term" value="F:ATP binding"/>
    <property type="evidence" value="ECO:0007669"/>
    <property type="project" value="EnsemblFungi"/>
</dbReference>
<feature type="domain" description="Origin recognition complex subunit 5 C-terminal" evidence="8">
    <location>
        <begin position="325"/>
        <end position="475"/>
    </location>
</feature>
<accession>A7TF61</accession>
<keyword evidence="5" id="KW-0067">ATP-binding</keyword>
<feature type="domain" description="ORC5 lid" evidence="9">
    <location>
        <begin position="237"/>
        <end position="292"/>
    </location>
</feature>
<dbReference type="AlphaFoldDB" id="A7TF61"/>
<evidence type="ECO:0000256" key="3">
    <source>
        <dbReference type="ARBA" id="ARBA00022705"/>
    </source>
</evidence>
<dbReference type="InterPro" id="IPR048866">
    <property type="entry name" value="ORC5_lid"/>
</dbReference>
<dbReference type="OMA" id="AYICSYL"/>
<dbReference type="PANTHER" id="PTHR12705:SF0">
    <property type="entry name" value="ORIGIN RECOGNITION COMPLEX SUBUNIT 5"/>
    <property type="match status" value="1"/>
</dbReference>
<evidence type="ECO:0000256" key="4">
    <source>
        <dbReference type="ARBA" id="ARBA00022741"/>
    </source>
</evidence>
<reference evidence="10 11" key="1">
    <citation type="journal article" date="2007" name="Proc. Natl. Acad. Sci. U.S.A.">
        <title>Independent sorting-out of thousands of duplicated gene pairs in two yeast species descended from a whole-genome duplication.</title>
        <authorList>
            <person name="Scannell D.R."/>
            <person name="Frank A.C."/>
            <person name="Conant G.C."/>
            <person name="Byrne K.P."/>
            <person name="Woolfit M."/>
            <person name="Wolfe K.H."/>
        </authorList>
    </citation>
    <scope>NUCLEOTIDE SEQUENCE [LARGE SCALE GENOMIC DNA]</scope>
    <source>
        <strain evidence="11">ATCC 22028 / DSM 70294 / BCRC 21397 / CBS 2163 / NBRC 10782 / NRRL Y-8283 / UCD 57-17</strain>
    </source>
</reference>
<dbReference type="GO" id="GO:0003688">
    <property type="term" value="F:DNA replication origin binding"/>
    <property type="evidence" value="ECO:0007669"/>
    <property type="project" value="EnsemblFungi"/>
</dbReference>
<dbReference type="InParanoid" id="A7TF61"/>
<dbReference type="Pfam" id="PF21639">
    <property type="entry name" value="ORC5_lid"/>
    <property type="match status" value="1"/>
</dbReference>
<dbReference type="InterPro" id="IPR047088">
    <property type="entry name" value="ORC5_C"/>
</dbReference>
<feature type="domain" description="Orc1-like AAA ATPase" evidence="7">
    <location>
        <begin position="8"/>
        <end position="153"/>
    </location>
</feature>
<keyword evidence="6" id="KW-0539">Nucleus</keyword>
<evidence type="ECO:0000256" key="2">
    <source>
        <dbReference type="ARBA" id="ARBA00006269"/>
    </source>
</evidence>
<evidence type="ECO:0000259" key="9">
    <source>
        <dbReference type="Pfam" id="PF21639"/>
    </source>
</evidence>
<gene>
    <name evidence="10" type="ORF">Kpol_2000p53</name>
</gene>
<evidence type="ECO:0000256" key="1">
    <source>
        <dbReference type="ARBA" id="ARBA00004123"/>
    </source>
</evidence>
<evidence type="ECO:0000313" key="10">
    <source>
        <dbReference type="EMBL" id="EDO19086.1"/>
    </source>
</evidence>
<keyword evidence="3" id="KW-0235">DNA replication</keyword>
<dbReference type="InterPro" id="IPR020796">
    <property type="entry name" value="ORC5"/>
</dbReference>
<evidence type="ECO:0000259" key="8">
    <source>
        <dbReference type="Pfam" id="PF14630"/>
    </source>
</evidence>
<dbReference type="FunCoup" id="A7TF61">
    <property type="interactions" value="910"/>
</dbReference>
<dbReference type="Pfam" id="PF14630">
    <property type="entry name" value="ORC5_C"/>
    <property type="match status" value="1"/>
</dbReference>
<proteinExistence type="inferred from homology"/>
<dbReference type="GO" id="GO:0031261">
    <property type="term" value="C:DNA replication preinitiation complex"/>
    <property type="evidence" value="ECO:0007669"/>
    <property type="project" value="EnsemblFungi"/>
</dbReference>
<dbReference type="eggNOG" id="KOG2543">
    <property type="taxonomic scope" value="Eukaryota"/>
</dbReference>
<protein>
    <submittedName>
        <fullName evidence="10">Uncharacterized protein</fullName>
    </submittedName>
</protein>
<dbReference type="Proteomes" id="UP000000267">
    <property type="component" value="Unassembled WGS sequence"/>
</dbReference>
<dbReference type="PANTHER" id="PTHR12705">
    <property type="entry name" value="ORIGIN RECOGNITION COMPLEX SUBUNIT 5"/>
    <property type="match status" value="1"/>
</dbReference>
<dbReference type="GO" id="GO:0006267">
    <property type="term" value="P:pre-replicative complex assembly involved in nuclear cell cycle DNA replication"/>
    <property type="evidence" value="ECO:0007669"/>
    <property type="project" value="EnsemblFungi"/>
</dbReference>
<name>A7TF61_VANPO</name>
<evidence type="ECO:0000256" key="6">
    <source>
        <dbReference type="ARBA" id="ARBA00023242"/>
    </source>
</evidence>
<dbReference type="KEGG" id="vpo:Kpol_2000p53"/>
<dbReference type="STRING" id="436907.A7TF61"/>
<dbReference type="InterPro" id="IPR027417">
    <property type="entry name" value="P-loop_NTPase"/>
</dbReference>
<dbReference type="GO" id="GO:0030466">
    <property type="term" value="P:silent mating-type cassette heterochromatin formation"/>
    <property type="evidence" value="ECO:0007669"/>
    <property type="project" value="EnsemblFungi"/>
</dbReference>
<sequence length="480" mass="55502">MSGLLPDVPYRDYQVNAIYSFLQHDPELTFSNIVLQGATGTGKTYIMKKFFEYNPEFISVWLHPIELVSWKPLMQAILRSTQQKLKQLYPDIEAQEYDPLDVEDPYQLLTLLESVLEEYSKVDMKSNLIIIFDGLDKLQDLDASVLFKLMKFLELLPDEYNIQLKFVYLIQDSSILDRYASCLLPTIVFPRYTVDEVTEILILTRTNDLINSDAFRNCILTQVIDNCDDDQFCKVAMNFITLIIQAFHPYTGNDIDTLNDLIDFKWDQYIEQITKENILDPVALYRSTSKIFISTEDNLGDDDNDEDVGADEENNGKEVFQTYELSTISKYLLIAAYICSYLEARYDSSVFSKKSNIKSGRISYGRRKKKEVNPRYLAPSIFSLERLFAVFQAIYPVEFKTESGTLSSLREDKLIKANMEVFQNLAELHSLKLVATAVTKNIDFLSPKVKWKVNVPWEIINEISESVKFDLGLYFSNLHD</sequence>
<comment type="subcellular location">
    <subcellularLocation>
        <location evidence="1">Nucleus</location>
    </subcellularLocation>
</comment>
<comment type="similarity">
    <text evidence="2">Belongs to the ORC5 family.</text>
</comment>